<sequence>MIWFFVIAILGYIMYRFFSALNKDNYDLQNRTLDDKFSVIVDAINEAAFNGRGTVTNLDKRAFNLYEVGKNQIIHFNYGTGHLTITWKYKFFQKEVVHEKQFNDVRNLSIFEQQKIANQMIAEMARVVESHQMNTMSGIY</sequence>
<dbReference type="EMBL" id="PJMU01000001">
    <property type="protein sequence ID" value="PKV75885.1"/>
    <property type="molecule type" value="Genomic_DNA"/>
</dbReference>
<protein>
    <submittedName>
        <fullName evidence="1">Uncharacterized protein</fullName>
    </submittedName>
</protein>
<dbReference type="OrthoDB" id="981243at2"/>
<evidence type="ECO:0000313" key="2">
    <source>
        <dbReference type="Proteomes" id="UP000233782"/>
    </source>
</evidence>
<evidence type="ECO:0000313" key="1">
    <source>
        <dbReference type="EMBL" id="PKV75885.1"/>
    </source>
</evidence>
<dbReference type="RefSeq" id="WP_101443078.1">
    <property type="nucleotide sequence ID" value="NZ_PJMU01000001.1"/>
</dbReference>
<dbReference type="Proteomes" id="UP000233782">
    <property type="component" value="Unassembled WGS sequence"/>
</dbReference>
<organism evidence="1 2">
    <name type="scientific">Pontibacter ramchanderi</name>
    <dbReference type="NCBI Taxonomy" id="1179743"/>
    <lineage>
        <taxon>Bacteria</taxon>
        <taxon>Pseudomonadati</taxon>
        <taxon>Bacteroidota</taxon>
        <taxon>Cytophagia</taxon>
        <taxon>Cytophagales</taxon>
        <taxon>Hymenobacteraceae</taxon>
        <taxon>Pontibacter</taxon>
    </lineage>
</organism>
<comment type="caution">
    <text evidence="1">The sequence shown here is derived from an EMBL/GenBank/DDBJ whole genome shotgun (WGS) entry which is preliminary data.</text>
</comment>
<dbReference type="AlphaFoldDB" id="A0A2N3V2M5"/>
<keyword evidence="2" id="KW-1185">Reference proteome</keyword>
<proteinExistence type="predicted"/>
<name>A0A2N3V2M5_9BACT</name>
<reference evidence="1 2" key="1">
    <citation type="submission" date="2017-12" db="EMBL/GenBank/DDBJ databases">
        <title>Genomic Encyclopedia of Type Strains, Phase III (KMG-III): the genomes of soil and plant-associated and newly described type strains.</title>
        <authorList>
            <person name="Whitman W."/>
        </authorList>
    </citation>
    <scope>NUCLEOTIDE SEQUENCE [LARGE SCALE GENOMIC DNA]</scope>
    <source>
        <strain evidence="1 2">LP43</strain>
    </source>
</reference>
<gene>
    <name evidence="1" type="ORF">BD749_0833</name>
</gene>
<accession>A0A2N3V2M5</accession>